<gene>
    <name evidence="1" type="ORF">COOX1_1012</name>
</gene>
<reference evidence="1 2" key="1">
    <citation type="submission" date="2020-04" db="EMBL/GenBank/DDBJ databases">
        <authorList>
            <person name="Hogendoorn C."/>
        </authorList>
    </citation>
    <scope>NUCLEOTIDE SEQUENCE [LARGE SCALE GENOMIC DNA]</scope>
    <source>
        <strain evidence="1">COOX1</strain>
    </source>
</reference>
<sequence length="56" mass="6022">MDCGCSILAAMPGVKSRAAPAGPDTPVTVYFPELSNLFIRVAFRSHTCHLLFTCAH</sequence>
<name>A0A6F9E5E7_9BACL</name>
<protein>
    <submittedName>
        <fullName evidence="1">Uncharacterized protein</fullName>
    </submittedName>
</protein>
<organism evidence="1 2">
    <name type="scientific">Kyrpidia spormannii</name>
    <dbReference type="NCBI Taxonomy" id="2055160"/>
    <lineage>
        <taxon>Bacteria</taxon>
        <taxon>Bacillati</taxon>
        <taxon>Bacillota</taxon>
        <taxon>Bacilli</taxon>
        <taxon>Bacillales</taxon>
        <taxon>Alicyclobacillaceae</taxon>
        <taxon>Kyrpidia</taxon>
    </lineage>
</organism>
<dbReference type="EMBL" id="LR792683">
    <property type="protein sequence ID" value="CAB3391640.1"/>
    <property type="molecule type" value="Genomic_DNA"/>
</dbReference>
<accession>A0A6F9E5E7</accession>
<dbReference type="Proteomes" id="UP000502196">
    <property type="component" value="Chromosome"/>
</dbReference>
<dbReference type="AlphaFoldDB" id="A0A6F9E5E7"/>
<evidence type="ECO:0000313" key="2">
    <source>
        <dbReference type="Proteomes" id="UP000502196"/>
    </source>
</evidence>
<proteinExistence type="predicted"/>
<evidence type="ECO:0000313" key="1">
    <source>
        <dbReference type="EMBL" id="CAB3391640.1"/>
    </source>
</evidence>